<evidence type="ECO:0000256" key="9">
    <source>
        <dbReference type="ARBA" id="ARBA00012429"/>
    </source>
</evidence>
<evidence type="ECO:0000256" key="10">
    <source>
        <dbReference type="ARBA" id="ARBA00022490"/>
    </source>
</evidence>
<keyword evidence="21" id="KW-0130">Cell adhesion</keyword>
<dbReference type="GO" id="GO:0007155">
    <property type="term" value="P:cell adhesion"/>
    <property type="evidence" value="ECO:0007669"/>
    <property type="project" value="UniProtKB-KW"/>
</dbReference>
<evidence type="ECO:0000256" key="23">
    <source>
        <dbReference type="ARBA" id="ARBA00022990"/>
    </source>
</evidence>
<dbReference type="Gene3D" id="1.10.287.160">
    <property type="entry name" value="HR1 repeat"/>
    <property type="match status" value="3"/>
</dbReference>
<feature type="domain" description="AGC-kinase C-terminal" evidence="42">
    <location>
        <begin position="866"/>
        <end position="933"/>
    </location>
</feature>
<evidence type="ECO:0000256" key="7">
    <source>
        <dbReference type="ARBA" id="ARBA00004626"/>
    </source>
</evidence>
<dbReference type="GO" id="GO:0005524">
    <property type="term" value="F:ATP binding"/>
    <property type="evidence" value="ECO:0007669"/>
    <property type="project" value="UniProtKB-UniRule"/>
</dbReference>
<feature type="domain" description="REM-1" evidence="43">
    <location>
        <begin position="204"/>
        <end position="284"/>
    </location>
</feature>
<keyword evidence="24" id="KW-0805">Transcription regulation</keyword>
<keyword evidence="27" id="KW-0804">Transcription</keyword>
<evidence type="ECO:0000256" key="11">
    <source>
        <dbReference type="ARBA" id="ARBA00022527"/>
    </source>
</evidence>
<evidence type="ECO:0000256" key="19">
    <source>
        <dbReference type="ARBA" id="ARBA00022794"/>
    </source>
</evidence>
<evidence type="ECO:0000256" key="14">
    <source>
        <dbReference type="ARBA" id="ARBA00022679"/>
    </source>
</evidence>
<dbReference type="SUPFAM" id="SSF56112">
    <property type="entry name" value="Protein kinase-like (PK-like)"/>
    <property type="match status" value="1"/>
</dbReference>
<dbReference type="PROSITE" id="PS50011">
    <property type="entry name" value="PROTEIN_KINASE_DOM"/>
    <property type="match status" value="1"/>
</dbReference>
<dbReference type="Gene3D" id="3.30.200.20">
    <property type="entry name" value="Phosphorylase Kinase, domain 1"/>
    <property type="match status" value="1"/>
</dbReference>
<dbReference type="GO" id="GO:0005856">
    <property type="term" value="C:cytoskeleton"/>
    <property type="evidence" value="ECO:0007669"/>
    <property type="project" value="UniProtKB-SubCell"/>
</dbReference>
<evidence type="ECO:0000256" key="15">
    <source>
        <dbReference type="ARBA" id="ARBA00022703"/>
    </source>
</evidence>
<dbReference type="FunFam" id="1.10.287.160:FF:000002">
    <property type="entry name" value="Putative serine/threonine-protein kinase N2"/>
    <property type="match status" value="1"/>
</dbReference>
<dbReference type="Pfam" id="PF00069">
    <property type="entry name" value="Pkinase"/>
    <property type="match status" value="1"/>
</dbReference>
<evidence type="ECO:0000313" key="44">
    <source>
        <dbReference type="Ensembl" id="ENSMMSP00000006032.1"/>
    </source>
</evidence>
<keyword evidence="20 39" id="KW-0067">ATP-binding</keyword>
<keyword evidence="31" id="KW-0131">Cell cycle</keyword>
<evidence type="ECO:0000256" key="2">
    <source>
        <dbReference type="ARBA" id="ARBA00004214"/>
    </source>
</evidence>
<dbReference type="FunFam" id="1.10.287.160:FF:000001">
    <property type="entry name" value="Putative serine/threonine-protein kinase N2"/>
    <property type="match status" value="1"/>
</dbReference>
<keyword evidence="30" id="KW-0966">Cell projection</keyword>
<keyword evidence="23" id="KW-0007">Acetylation</keyword>
<evidence type="ECO:0000256" key="27">
    <source>
        <dbReference type="ARBA" id="ARBA00023163"/>
    </source>
</evidence>
<keyword evidence="12" id="KW-0597">Phosphoprotein</keyword>
<comment type="catalytic activity">
    <reaction evidence="32">
        <text>L-threonyl-[protein] + ATP = O-phospho-L-threonyl-[protein] + ADP + H(+)</text>
        <dbReference type="Rhea" id="RHEA:46608"/>
        <dbReference type="Rhea" id="RHEA-COMP:11060"/>
        <dbReference type="Rhea" id="RHEA-COMP:11605"/>
        <dbReference type="ChEBI" id="CHEBI:15378"/>
        <dbReference type="ChEBI" id="CHEBI:30013"/>
        <dbReference type="ChEBI" id="CHEBI:30616"/>
        <dbReference type="ChEBI" id="CHEBI:61977"/>
        <dbReference type="ChEBI" id="CHEBI:456216"/>
        <dbReference type="EC" id="2.7.11.13"/>
    </reaction>
</comment>
<evidence type="ECO:0000256" key="35">
    <source>
        <dbReference type="ARBA" id="ARBA00075878"/>
    </source>
</evidence>
<evidence type="ECO:0000256" key="20">
    <source>
        <dbReference type="ARBA" id="ARBA00022840"/>
    </source>
</evidence>
<evidence type="ECO:0000256" key="31">
    <source>
        <dbReference type="ARBA" id="ARBA00023306"/>
    </source>
</evidence>
<feature type="compositionally biased region" description="Low complexity" evidence="40">
    <location>
        <begin position="363"/>
        <end position="380"/>
    </location>
</feature>
<dbReference type="InterPro" id="IPR037313">
    <property type="entry name" value="PKN_HR1_1"/>
</dbReference>
<dbReference type="GO" id="GO:0030030">
    <property type="term" value="P:cell projection organization"/>
    <property type="evidence" value="ECO:0007669"/>
    <property type="project" value="UniProtKB-KW"/>
</dbReference>
<dbReference type="PROSITE" id="PS00107">
    <property type="entry name" value="PROTEIN_KINASE_ATP"/>
    <property type="match status" value="1"/>
</dbReference>
<feature type="domain" description="Protein kinase" evidence="41">
    <location>
        <begin position="606"/>
        <end position="865"/>
    </location>
</feature>
<evidence type="ECO:0000256" key="33">
    <source>
        <dbReference type="ARBA" id="ARBA00047470"/>
    </source>
</evidence>
<evidence type="ECO:0000313" key="45">
    <source>
        <dbReference type="Proteomes" id="UP000694544"/>
    </source>
</evidence>
<comment type="subcellular location">
    <subcellularLocation>
        <location evidence="4">Cell junction</location>
    </subcellularLocation>
    <subcellularLocation>
        <location evidence="6">Cell projection</location>
        <location evidence="6">Lamellipodium</location>
    </subcellularLocation>
    <subcellularLocation>
        <location evidence="7">Cleavage furrow</location>
    </subcellularLocation>
    <subcellularLocation>
        <location evidence="3">Cytoplasm</location>
        <location evidence="3">Cytoskeleton</location>
    </subcellularLocation>
    <subcellularLocation>
        <location evidence="5">Membrane</location>
    </subcellularLocation>
    <subcellularLocation>
        <location evidence="2">Midbody</location>
    </subcellularLocation>
    <subcellularLocation>
        <location evidence="1">Nucleus</location>
    </subcellularLocation>
</comment>
<evidence type="ECO:0000256" key="38">
    <source>
        <dbReference type="PROSITE-ProRule" id="PRU01207"/>
    </source>
</evidence>
<keyword evidence="25 38" id="KW-0175">Coiled coil</keyword>
<gene>
    <name evidence="44" type="primary">PKN2</name>
</gene>
<evidence type="ECO:0000256" key="37">
    <source>
        <dbReference type="ARBA" id="ARBA00081276"/>
    </source>
</evidence>
<dbReference type="InterPro" id="IPR000719">
    <property type="entry name" value="Prot_kinase_dom"/>
</dbReference>
<dbReference type="GO" id="GO:0030496">
    <property type="term" value="C:midbody"/>
    <property type="evidence" value="ECO:0007669"/>
    <property type="project" value="UniProtKB-SubCell"/>
</dbReference>
<keyword evidence="26" id="KW-0472">Membrane</keyword>
<dbReference type="GO" id="GO:0004697">
    <property type="term" value="F:diacylglycerol-dependent serine/threonine kinase activity"/>
    <property type="evidence" value="ECO:0007669"/>
    <property type="project" value="UniProtKB-EC"/>
</dbReference>
<dbReference type="InterPro" id="IPR017892">
    <property type="entry name" value="Pkinase_C"/>
</dbReference>
<evidence type="ECO:0000256" key="4">
    <source>
        <dbReference type="ARBA" id="ARBA00004282"/>
    </source>
</evidence>
<evidence type="ECO:0000256" key="30">
    <source>
        <dbReference type="ARBA" id="ARBA00023273"/>
    </source>
</evidence>
<keyword evidence="17 39" id="KW-0547">Nucleotide-binding</keyword>
<keyword evidence="29" id="KW-0539">Nucleus</keyword>
<evidence type="ECO:0000256" key="5">
    <source>
        <dbReference type="ARBA" id="ARBA00004370"/>
    </source>
</evidence>
<keyword evidence="11" id="KW-0723">Serine/threonine-protein kinase</keyword>
<keyword evidence="10" id="KW-0963">Cytoplasm</keyword>
<dbReference type="PROSITE" id="PS51860">
    <property type="entry name" value="REM_1"/>
    <property type="match status" value="3"/>
</dbReference>
<keyword evidence="45" id="KW-1185">Reference proteome</keyword>
<dbReference type="GO" id="GO:0032154">
    <property type="term" value="C:cleavage furrow"/>
    <property type="evidence" value="ECO:0007669"/>
    <property type="project" value="UniProtKB-SubCell"/>
</dbReference>
<feature type="compositionally biased region" description="Polar residues" evidence="40">
    <location>
        <begin position="123"/>
        <end position="133"/>
    </location>
</feature>
<evidence type="ECO:0000256" key="16">
    <source>
        <dbReference type="ARBA" id="ARBA00022737"/>
    </source>
</evidence>
<evidence type="ECO:0000259" key="43">
    <source>
        <dbReference type="PROSITE" id="PS51860"/>
    </source>
</evidence>
<dbReference type="CDD" id="cd05589">
    <property type="entry name" value="STKc_PKN"/>
    <property type="match status" value="1"/>
</dbReference>
<dbReference type="CDD" id="cd11635">
    <property type="entry name" value="HR1_PKN2_3"/>
    <property type="match status" value="1"/>
</dbReference>
<evidence type="ECO:0000256" key="29">
    <source>
        <dbReference type="ARBA" id="ARBA00023242"/>
    </source>
</evidence>
<evidence type="ECO:0000256" key="12">
    <source>
        <dbReference type="ARBA" id="ARBA00022553"/>
    </source>
</evidence>
<evidence type="ECO:0000256" key="6">
    <source>
        <dbReference type="ARBA" id="ARBA00004510"/>
    </source>
</evidence>
<feature type="domain" description="REM-1" evidence="43">
    <location>
        <begin position="33"/>
        <end position="109"/>
    </location>
</feature>
<feature type="binding site" evidence="39">
    <location>
        <position position="635"/>
    </location>
    <ligand>
        <name>ATP</name>
        <dbReference type="ChEBI" id="CHEBI:30616"/>
    </ligand>
</feature>
<dbReference type="FunFam" id="3.30.200.20:FF:000478">
    <property type="entry name" value="Serine/threonine-protein kinase N2"/>
    <property type="match status" value="1"/>
</dbReference>
<evidence type="ECO:0000256" key="13">
    <source>
        <dbReference type="ARBA" id="ARBA00022618"/>
    </source>
</evidence>
<evidence type="ECO:0000256" key="8">
    <source>
        <dbReference type="ARBA" id="ARBA00005490"/>
    </source>
</evidence>
<keyword evidence="15" id="KW-0053">Apoptosis</keyword>
<evidence type="ECO:0000256" key="39">
    <source>
        <dbReference type="PROSITE-ProRule" id="PRU10141"/>
    </source>
</evidence>
<comment type="similarity">
    <text evidence="8">Belongs to the protein kinase superfamily. AGC Ser/Thr protein kinase family. PKC subfamily.</text>
</comment>
<name>A0A8C6D301_MOSMO</name>
<keyword evidence="16" id="KW-0677">Repeat</keyword>
<dbReference type="PANTHER" id="PTHR24351">
    <property type="entry name" value="RIBOSOMAL PROTEIN S6 KINASE"/>
    <property type="match status" value="1"/>
</dbReference>
<dbReference type="InterPro" id="IPR011072">
    <property type="entry name" value="HR1_rho-bd"/>
</dbReference>
<evidence type="ECO:0000256" key="22">
    <source>
        <dbReference type="ARBA" id="ARBA00022949"/>
    </source>
</evidence>
<dbReference type="Proteomes" id="UP000694544">
    <property type="component" value="Unplaced"/>
</dbReference>
<dbReference type="AlphaFoldDB" id="A0A8C6D301"/>
<keyword evidence="28" id="KW-0206">Cytoskeleton</keyword>
<dbReference type="SMART" id="SM00742">
    <property type="entry name" value="Hr1"/>
    <property type="match status" value="3"/>
</dbReference>
<keyword evidence="19" id="KW-0970">Cilium biogenesis/degradation</keyword>
<dbReference type="CDD" id="cd11622">
    <property type="entry name" value="HR1_PKN_1"/>
    <property type="match status" value="1"/>
</dbReference>
<evidence type="ECO:0000256" key="28">
    <source>
        <dbReference type="ARBA" id="ARBA00023212"/>
    </source>
</evidence>
<feature type="region of interest" description="Disordered" evidence="40">
    <location>
        <begin position="113"/>
        <end position="133"/>
    </location>
</feature>
<keyword evidence="14" id="KW-0808">Transferase</keyword>
<keyword evidence="22" id="KW-0965">Cell junction</keyword>
<dbReference type="GO" id="GO:0070161">
    <property type="term" value="C:anchoring junction"/>
    <property type="evidence" value="ECO:0007669"/>
    <property type="project" value="UniProtKB-SubCell"/>
</dbReference>
<reference evidence="44" key="1">
    <citation type="submission" date="2025-08" db="UniProtKB">
        <authorList>
            <consortium name="Ensembl"/>
        </authorList>
    </citation>
    <scope>IDENTIFICATION</scope>
</reference>
<dbReference type="Pfam" id="PF00433">
    <property type="entry name" value="Pkinase_C"/>
    <property type="match status" value="1"/>
</dbReference>
<keyword evidence="13" id="KW-0132">Cell division</keyword>
<dbReference type="SMART" id="SM00133">
    <property type="entry name" value="S_TK_X"/>
    <property type="match status" value="1"/>
</dbReference>
<keyword evidence="18" id="KW-0418">Kinase</keyword>
<dbReference type="FunFam" id="1.10.287.160:FF:000003">
    <property type="entry name" value="Putative serine/threonine-protein kinase N2"/>
    <property type="match status" value="1"/>
</dbReference>
<dbReference type="Gene3D" id="1.10.510.10">
    <property type="entry name" value="Transferase(Phosphotransferase) domain 1"/>
    <property type="match status" value="1"/>
</dbReference>
<dbReference type="GO" id="GO:0031267">
    <property type="term" value="F:small GTPase binding"/>
    <property type="evidence" value="ECO:0007669"/>
    <property type="project" value="InterPro"/>
</dbReference>
<feature type="region of interest" description="Disordered" evidence="40">
    <location>
        <begin position="509"/>
        <end position="549"/>
    </location>
</feature>
<evidence type="ECO:0000256" key="1">
    <source>
        <dbReference type="ARBA" id="ARBA00004123"/>
    </source>
</evidence>
<evidence type="ECO:0000259" key="42">
    <source>
        <dbReference type="PROSITE" id="PS51285"/>
    </source>
</evidence>
<accession>A0A8C6D301</accession>
<dbReference type="GO" id="GO:0030027">
    <property type="term" value="C:lamellipodium"/>
    <property type="evidence" value="ECO:0007669"/>
    <property type="project" value="UniProtKB-SubCell"/>
</dbReference>
<organism evidence="44 45">
    <name type="scientific">Moschus moschiferus</name>
    <name type="common">Siberian musk deer</name>
    <name type="synonym">Moschus sibiricus</name>
    <dbReference type="NCBI Taxonomy" id="68415"/>
    <lineage>
        <taxon>Eukaryota</taxon>
        <taxon>Metazoa</taxon>
        <taxon>Chordata</taxon>
        <taxon>Craniata</taxon>
        <taxon>Vertebrata</taxon>
        <taxon>Euteleostomi</taxon>
        <taxon>Mammalia</taxon>
        <taxon>Eutheria</taxon>
        <taxon>Laurasiatheria</taxon>
        <taxon>Artiodactyla</taxon>
        <taxon>Ruminantia</taxon>
        <taxon>Pecora</taxon>
        <taxon>Moschidae</taxon>
        <taxon>Moschus</taxon>
    </lineage>
</organism>
<dbReference type="GO" id="GO:0051301">
    <property type="term" value="P:cell division"/>
    <property type="evidence" value="ECO:0007669"/>
    <property type="project" value="UniProtKB-KW"/>
</dbReference>
<dbReference type="FunFam" id="1.10.510.10:FF:000038">
    <property type="entry name" value="serine/threonine-protein kinase N2 isoform X1"/>
    <property type="match status" value="1"/>
</dbReference>
<sequence length="933" mass="105551">MASNPERGEILLTELQGDSRSLPFSENVSAVQKLDFSDTMVQQKLDDIKDRIKREIRKELKIKEGAENLRKVTTDKKSLAYVDNILKKSNKKLEELHHKLQELNAHIVVSDPEDVTDCPRTPDTPSSDSRCSTSNNRLMALQKQLDIELKVKQGAENMIQMYSNGSSKDRKLHGTAQQLLQDSKTKIEVIRMQILQAVQTNELAFDNAKPVISPLELRMEELRHHFRIEFAVAEGAKNVMKLLGSGKVTDRKALSEAQARFNESSQKLDLLKYSLEQRLNELPKNHPKSSVIIEELSLVASPTLSPRQSMISTQNQYSTLSKPAALTGTLEVRLMGCQDILENVPGRSKAASVALPGWSPSETRSSFMSRTSKSKSGSSRNLLKTDDLSNDVCAVLKLDNTVVGQTSWKPISNQSWDQKFTLELDRVTFFNPVIERRPKLQRQKKIFSKQQGKTFLRAPQMNINIATWGRLVRRAIPTVNHSGTFSPQAPVPAAVPVVDVRIPALAPPASDSTVTKLDFDLEPEPPPAPPRDSSLGEIDESAGDLDTPGQVSETVFETENDRNRILPKSQSEHEPDIPQSGLEYSGIHELEDRRSQQMFQFNLQDFRCCAVLGRGHFGKVLLAEYKHTNEMFAIKALKKGDIVARDEVDSLMCEKRIFETVNSVRHPFLVNLFACFQTKEHVCFVMEYAAGGDLMMHIHTDVFSEPRAVFYAACVVLGLQYLHEHKIVYRDLKLDNLLLDTEGFVKIADFGLCKEGMGYGDRTSTFCGTPEFLAPEVLTETSYTRAVDWWGLGVLIYEMLVGESPFPGDDEEEVFDSIVNDEVRYPRFLSTEAISIMRRLLRRNPERRLGAGEKDAEDVKKHPFFRLIDWSALMDKKVKPPFVPTIRGREDVSNFDDEFTSEAPILTPPREPRILSEEEQEMFRDFDYIADWC</sequence>
<evidence type="ECO:0000256" key="26">
    <source>
        <dbReference type="ARBA" id="ARBA00023136"/>
    </source>
</evidence>
<dbReference type="Pfam" id="PF02185">
    <property type="entry name" value="HR1"/>
    <property type="match status" value="3"/>
</dbReference>
<feature type="domain" description="REM-1" evidence="43">
    <location>
        <begin position="121"/>
        <end position="203"/>
    </location>
</feature>
<evidence type="ECO:0000256" key="18">
    <source>
        <dbReference type="ARBA" id="ARBA00022777"/>
    </source>
</evidence>
<dbReference type="InterPro" id="IPR011009">
    <property type="entry name" value="Kinase-like_dom_sf"/>
</dbReference>
<dbReference type="GO" id="GO:0006915">
    <property type="term" value="P:apoptotic process"/>
    <property type="evidence" value="ECO:0007669"/>
    <property type="project" value="UniProtKB-KW"/>
</dbReference>
<dbReference type="GeneTree" id="ENSGT00940000154339"/>
<evidence type="ECO:0000256" key="17">
    <source>
        <dbReference type="ARBA" id="ARBA00022741"/>
    </source>
</evidence>
<evidence type="ECO:0000259" key="41">
    <source>
        <dbReference type="PROSITE" id="PS50011"/>
    </source>
</evidence>
<dbReference type="PROSITE" id="PS51285">
    <property type="entry name" value="AGC_KINASE_CTER"/>
    <property type="match status" value="1"/>
</dbReference>
<dbReference type="InterPro" id="IPR017441">
    <property type="entry name" value="Protein_kinase_ATP_BS"/>
</dbReference>
<dbReference type="InterPro" id="IPR036274">
    <property type="entry name" value="HR1_rpt_sf"/>
</dbReference>
<proteinExistence type="inferred from homology"/>
<evidence type="ECO:0000256" key="25">
    <source>
        <dbReference type="ARBA" id="ARBA00023054"/>
    </source>
</evidence>
<dbReference type="SMART" id="SM00220">
    <property type="entry name" value="S_TKc"/>
    <property type="match status" value="1"/>
</dbReference>
<dbReference type="InterPro" id="IPR008271">
    <property type="entry name" value="Ser/Thr_kinase_AS"/>
</dbReference>
<dbReference type="Ensembl" id="ENSMMST00000006572.1">
    <property type="protein sequence ID" value="ENSMMSP00000006032.1"/>
    <property type="gene ID" value="ENSMMSG00000004478.1"/>
</dbReference>
<protein>
    <recommendedName>
        <fullName evidence="34">Serine/threonine-protein kinase N2</fullName>
        <ecNumber evidence="9">2.7.11.13</ecNumber>
    </recommendedName>
    <alternativeName>
        <fullName evidence="37">PKN gamma</fullName>
    </alternativeName>
    <alternativeName>
        <fullName evidence="35">Protein kinase C-like 2</fullName>
    </alternativeName>
    <alternativeName>
        <fullName evidence="36">Protein-kinase C-related kinase 2</fullName>
    </alternativeName>
</protein>
<feature type="region of interest" description="Disordered" evidence="40">
    <location>
        <begin position="352"/>
        <end position="382"/>
    </location>
</feature>
<evidence type="ECO:0000256" key="34">
    <source>
        <dbReference type="ARBA" id="ARBA00072339"/>
    </source>
</evidence>
<dbReference type="EC" id="2.7.11.13" evidence="9"/>
<evidence type="ECO:0000256" key="24">
    <source>
        <dbReference type="ARBA" id="ARBA00023015"/>
    </source>
</evidence>
<evidence type="ECO:0000256" key="36">
    <source>
        <dbReference type="ARBA" id="ARBA00080561"/>
    </source>
</evidence>
<dbReference type="GO" id="GO:0007165">
    <property type="term" value="P:signal transduction"/>
    <property type="evidence" value="ECO:0007669"/>
    <property type="project" value="InterPro"/>
</dbReference>
<evidence type="ECO:0000256" key="40">
    <source>
        <dbReference type="SAM" id="MobiDB-lite"/>
    </source>
</evidence>
<dbReference type="SUPFAM" id="SSF46585">
    <property type="entry name" value="HR1 repeat"/>
    <property type="match status" value="3"/>
</dbReference>
<dbReference type="InterPro" id="IPR000961">
    <property type="entry name" value="AGC-kinase_C"/>
</dbReference>
<comment type="catalytic activity">
    <reaction evidence="33">
        <text>L-seryl-[protein] + ATP = O-phospho-L-seryl-[protein] + ADP + H(+)</text>
        <dbReference type="Rhea" id="RHEA:17989"/>
        <dbReference type="Rhea" id="RHEA-COMP:9863"/>
        <dbReference type="Rhea" id="RHEA-COMP:11604"/>
        <dbReference type="ChEBI" id="CHEBI:15378"/>
        <dbReference type="ChEBI" id="CHEBI:29999"/>
        <dbReference type="ChEBI" id="CHEBI:30616"/>
        <dbReference type="ChEBI" id="CHEBI:83421"/>
        <dbReference type="ChEBI" id="CHEBI:456216"/>
        <dbReference type="EC" id="2.7.11.13"/>
    </reaction>
</comment>
<evidence type="ECO:0000256" key="21">
    <source>
        <dbReference type="ARBA" id="ARBA00022889"/>
    </source>
</evidence>
<dbReference type="GO" id="GO:0005634">
    <property type="term" value="C:nucleus"/>
    <property type="evidence" value="ECO:0007669"/>
    <property type="project" value="UniProtKB-SubCell"/>
</dbReference>
<evidence type="ECO:0000256" key="32">
    <source>
        <dbReference type="ARBA" id="ARBA00047272"/>
    </source>
</evidence>
<reference evidence="44" key="2">
    <citation type="submission" date="2025-09" db="UniProtKB">
        <authorList>
            <consortium name="Ensembl"/>
        </authorList>
    </citation>
    <scope>IDENTIFICATION</scope>
</reference>
<evidence type="ECO:0000256" key="3">
    <source>
        <dbReference type="ARBA" id="ARBA00004245"/>
    </source>
</evidence>
<dbReference type="PROSITE" id="PS00108">
    <property type="entry name" value="PROTEIN_KINASE_ST"/>
    <property type="match status" value="1"/>
</dbReference>